<dbReference type="InterPro" id="IPR016187">
    <property type="entry name" value="CTDL_fold"/>
</dbReference>
<dbReference type="SUPFAM" id="SSF56436">
    <property type="entry name" value="C-type lectin-like"/>
    <property type="match status" value="1"/>
</dbReference>
<sequence length="131" mass="14506">EKSKLSSHPPSAASPCPDGWIRLQGKFYYFSNSQGNWSYSQSFCSSHAASLAGIESPEMLASLLPYPGRLDHWIGLWKGTDGVWHWANGTKFDHQFGIQGGADCAYLDEDLNISSSSCSTWRKWICSKPDA</sequence>
<keyword evidence="2" id="KW-0430">Lectin</keyword>
<evidence type="ECO:0000313" key="5">
    <source>
        <dbReference type="Proteomes" id="UP000007267"/>
    </source>
</evidence>
<dbReference type="AlphaFoldDB" id="K7F431"/>
<organism evidence="4 5">
    <name type="scientific">Pelodiscus sinensis</name>
    <name type="common">Chinese softshell turtle</name>
    <name type="synonym">Trionyx sinensis</name>
    <dbReference type="NCBI Taxonomy" id="13735"/>
    <lineage>
        <taxon>Eukaryota</taxon>
        <taxon>Metazoa</taxon>
        <taxon>Chordata</taxon>
        <taxon>Craniata</taxon>
        <taxon>Vertebrata</taxon>
        <taxon>Euteleostomi</taxon>
        <taxon>Archelosauria</taxon>
        <taxon>Testudinata</taxon>
        <taxon>Testudines</taxon>
        <taxon>Cryptodira</taxon>
        <taxon>Trionychia</taxon>
        <taxon>Trionychidae</taxon>
        <taxon>Pelodiscus</taxon>
    </lineage>
</organism>
<dbReference type="PROSITE" id="PS50041">
    <property type="entry name" value="C_TYPE_LECTIN_2"/>
    <property type="match status" value="1"/>
</dbReference>
<dbReference type="InterPro" id="IPR001304">
    <property type="entry name" value="C-type_lectin-like"/>
</dbReference>
<dbReference type="CDD" id="cd03593">
    <property type="entry name" value="CLECT_NK_receptors_like"/>
    <property type="match status" value="1"/>
</dbReference>
<dbReference type="PANTHER" id="PTHR45710">
    <property type="entry name" value="C-TYPE LECTIN DOMAIN-CONTAINING PROTEIN 180"/>
    <property type="match status" value="1"/>
</dbReference>
<name>K7F431_PELSI</name>
<dbReference type="EMBL" id="AGCU01061376">
    <property type="status" value="NOT_ANNOTATED_CDS"/>
    <property type="molecule type" value="Genomic_DNA"/>
</dbReference>
<accession>K7F431</accession>
<evidence type="ECO:0000256" key="2">
    <source>
        <dbReference type="ARBA" id="ARBA00022734"/>
    </source>
</evidence>
<dbReference type="Pfam" id="PF00059">
    <property type="entry name" value="Lectin_C"/>
    <property type="match status" value="1"/>
</dbReference>
<evidence type="ECO:0000256" key="1">
    <source>
        <dbReference type="ARBA" id="ARBA00004401"/>
    </source>
</evidence>
<dbReference type="GO" id="GO:0005886">
    <property type="term" value="C:plasma membrane"/>
    <property type="evidence" value="ECO:0007669"/>
    <property type="project" value="UniProtKB-SubCell"/>
</dbReference>
<reference evidence="4" key="4">
    <citation type="submission" date="2025-09" db="UniProtKB">
        <authorList>
            <consortium name="Ensembl"/>
        </authorList>
    </citation>
    <scope>IDENTIFICATION</scope>
</reference>
<dbReference type="PANTHER" id="PTHR45710:SF35">
    <property type="entry name" value="C-TYPE LECTIN DOMAIN FAMILY 2 MEMBER D"/>
    <property type="match status" value="1"/>
</dbReference>
<dbReference type="InterPro" id="IPR033992">
    <property type="entry name" value="NKR-like_CTLD"/>
</dbReference>
<reference evidence="5" key="2">
    <citation type="journal article" date="2013" name="Nat. Genet.">
        <title>The draft genomes of soft-shell turtle and green sea turtle yield insights into the development and evolution of the turtle-specific body plan.</title>
        <authorList>
            <person name="Wang Z."/>
            <person name="Pascual-Anaya J."/>
            <person name="Zadissa A."/>
            <person name="Li W."/>
            <person name="Niimura Y."/>
            <person name="Huang Z."/>
            <person name="Li C."/>
            <person name="White S."/>
            <person name="Xiong Z."/>
            <person name="Fang D."/>
            <person name="Wang B."/>
            <person name="Ming Y."/>
            <person name="Chen Y."/>
            <person name="Zheng Y."/>
            <person name="Kuraku S."/>
            <person name="Pignatelli M."/>
            <person name="Herrero J."/>
            <person name="Beal K."/>
            <person name="Nozawa M."/>
            <person name="Li Q."/>
            <person name="Wang J."/>
            <person name="Zhang H."/>
            <person name="Yu L."/>
            <person name="Shigenobu S."/>
            <person name="Wang J."/>
            <person name="Liu J."/>
            <person name="Flicek P."/>
            <person name="Searle S."/>
            <person name="Wang J."/>
            <person name="Kuratani S."/>
            <person name="Yin Y."/>
            <person name="Aken B."/>
            <person name="Zhang G."/>
            <person name="Irie N."/>
        </authorList>
    </citation>
    <scope>NUCLEOTIDE SEQUENCE [LARGE SCALE GENOMIC DNA]</scope>
    <source>
        <strain evidence="5">Daiwa-1</strain>
    </source>
</reference>
<dbReference type="HOGENOM" id="CLU_049894_8_4_1"/>
<dbReference type="Ensembl" id="ENSPSIT00000002802.1">
    <property type="protein sequence ID" value="ENSPSIP00000002791.1"/>
    <property type="gene ID" value="ENSPSIG00000002718.1"/>
</dbReference>
<feature type="domain" description="C-type lectin" evidence="3">
    <location>
        <begin position="23"/>
        <end position="127"/>
    </location>
</feature>
<dbReference type="SMART" id="SM00034">
    <property type="entry name" value="CLECT"/>
    <property type="match status" value="1"/>
</dbReference>
<keyword evidence="5" id="KW-1185">Reference proteome</keyword>
<dbReference type="InterPro" id="IPR016186">
    <property type="entry name" value="C-type_lectin-like/link_sf"/>
</dbReference>
<proteinExistence type="predicted"/>
<dbReference type="InterPro" id="IPR050828">
    <property type="entry name" value="C-type_lectin/matrix_domain"/>
</dbReference>
<evidence type="ECO:0000259" key="3">
    <source>
        <dbReference type="PROSITE" id="PS50041"/>
    </source>
</evidence>
<dbReference type="Proteomes" id="UP000007267">
    <property type="component" value="Unassembled WGS sequence"/>
</dbReference>
<reference evidence="4" key="3">
    <citation type="submission" date="2025-08" db="UniProtKB">
        <authorList>
            <consortium name="Ensembl"/>
        </authorList>
    </citation>
    <scope>IDENTIFICATION</scope>
</reference>
<dbReference type="GeneTree" id="ENSGT00940000155319"/>
<reference evidence="5" key="1">
    <citation type="submission" date="2011-10" db="EMBL/GenBank/DDBJ databases">
        <authorList>
            <consortium name="Soft-shell Turtle Genome Consortium"/>
        </authorList>
    </citation>
    <scope>NUCLEOTIDE SEQUENCE [LARGE SCALE GENOMIC DNA]</scope>
    <source>
        <strain evidence="5">Daiwa-1</strain>
    </source>
</reference>
<protein>
    <recommendedName>
        <fullName evidence="3">C-type lectin domain-containing protein</fullName>
    </recommendedName>
</protein>
<comment type="subcellular location">
    <subcellularLocation>
        <location evidence="1">Cell membrane</location>
        <topology evidence="1">Single-pass type II membrane protein</topology>
    </subcellularLocation>
</comment>
<dbReference type="GO" id="GO:0030246">
    <property type="term" value="F:carbohydrate binding"/>
    <property type="evidence" value="ECO:0007669"/>
    <property type="project" value="UniProtKB-KW"/>
</dbReference>
<dbReference type="OMA" id="VWHWANG"/>
<dbReference type="Gene3D" id="3.10.100.10">
    <property type="entry name" value="Mannose-Binding Protein A, subunit A"/>
    <property type="match status" value="1"/>
</dbReference>
<dbReference type="eggNOG" id="KOG4297">
    <property type="taxonomic scope" value="Eukaryota"/>
</dbReference>
<evidence type="ECO:0000313" key="4">
    <source>
        <dbReference type="Ensembl" id="ENSPSIP00000002791.1"/>
    </source>
</evidence>